<feature type="compositionally biased region" description="Basic and acidic residues" evidence="2">
    <location>
        <begin position="785"/>
        <end position="799"/>
    </location>
</feature>
<feature type="region of interest" description="Disordered" evidence="2">
    <location>
        <begin position="703"/>
        <end position="760"/>
    </location>
</feature>
<feature type="region of interest" description="Disordered" evidence="2">
    <location>
        <begin position="1364"/>
        <end position="1470"/>
    </location>
</feature>
<dbReference type="EMBL" id="VXIT01000012">
    <property type="protein sequence ID" value="KAA6408899.1"/>
    <property type="molecule type" value="Genomic_DNA"/>
</dbReference>
<feature type="compositionally biased region" description="Basic and acidic residues" evidence="2">
    <location>
        <begin position="1385"/>
        <end position="1405"/>
    </location>
</feature>
<keyword evidence="1" id="KW-0175">Coiled coil</keyword>
<dbReference type="Proteomes" id="UP000324767">
    <property type="component" value="Unassembled WGS sequence"/>
</dbReference>
<feature type="region of interest" description="Disordered" evidence="2">
    <location>
        <begin position="837"/>
        <end position="878"/>
    </location>
</feature>
<feature type="compositionally biased region" description="Basic and acidic residues" evidence="2">
    <location>
        <begin position="641"/>
        <end position="652"/>
    </location>
</feature>
<feature type="compositionally biased region" description="Basic residues" evidence="2">
    <location>
        <begin position="838"/>
        <end position="850"/>
    </location>
</feature>
<feature type="compositionally biased region" description="Polar residues" evidence="2">
    <location>
        <begin position="653"/>
        <end position="663"/>
    </location>
</feature>
<comment type="caution">
    <text evidence="3">The sequence shown here is derived from an EMBL/GenBank/DDBJ whole genome shotgun (WGS) entry which is preliminary data.</text>
</comment>
<feature type="region of interest" description="Disordered" evidence="2">
    <location>
        <begin position="505"/>
        <end position="663"/>
    </location>
</feature>
<evidence type="ECO:0000313" key="4">
    <source>
        <dbReference type="Proteomes" id="UP000324767"/>
    </source>
</evidence>
<feature type="region of interest" description="Disordered" evidence="2">
    <location>
        <begin position="779"/>
        <end position="810"/>
    </location>
</feature>
<accession>A0A5M8PHM3</accession>
<gene>
    <name evidence="3" type="ORF">FRX48_07243</name>
</gene>
<feature type="compositionally biased region" description="Polar residues" evidence="2">
    <location>
        <begin position="1438"/>
        <end position="1451"/>
    </location>
</feature>
<feature type="compositionally biased region" description="Low complexity" evidence="2">
    <location>
        <begin position="1645"/>
        <end position="1670"/>
    </location>
</feature>
<reference evidence="3 4" key="1">
    <citation type="submission" date="2019-09" db="EMBL/GenBank/DDBJ databases">
        <title>The hologenome of the rock-dwelling lichen Lasallia pustulata.</title>
        <authorList>
            <person name="Greshake Tzovaras B."/>
            <person name="Segers F."/>
            <person name="Bicker A."/>
            <person name="Dal Grande F."/>
            <person name="Otte J."/>
            <person name="Hankeln T."/>
            <person name="Schmitt I."/>
            <person name="Ebersberger I."/>
        </authorList>
    </citation>
    <scope>NUCLEOTIDE SEQUENCE [LARGE SCALE GENOMIC DNA]</scope>
    <source>
        <strain evidence="3">A1-1</strain>
    </source>
</reference>
<feature type="coiled-coil region" evidence="1">
    <location>
        <begin position="1734"/>
        <end position="1761"/>
    </location>
</feature>
<protein>
    <submittedName>
        <fullName evidence="3">Uncharacterized protein</fullName>
    </submittedName>
</protein>
<feature type="region of interest" description="Disordered" evidence="2">
    <location>
        <begin position="971"/>
        <end position="1040"/>
    </location>
</feature>
<organism evidence="3 4">
    <name type="scientific">Lasallia pustulata</name>
    <dbReference type="NCBI Taxonomy" id="136370"/>
    <lineage>
        <taxon>Eukaryota</taxon>
        <taxon>Fungi</taxon>
        <taxon>Dikarya</taxon>
        <taxon>Ascomycota</taxon>
        <taxon>Pezizomycotina</taxon>
        <taxon>Lecanoromycetes</taxon>
        <taxon>OSLEUM clade</taxon>
        <taxon>Umbilicariomycetidae</taxon>
        <taxon>Umbilicariales</taxon>
        <taxon>Umbilicariaceae</taxon>
        <taxon>Lasallia</taxon>
    </lineage>
</organism>
<name>A0A5M8PHM3_9LECA</name>
<dbReference type="OrthoDB" id="5374844at2759"/>
<feature type="region of interest" description="Disordered" evidence="2">
    <location>
        <begin position="1600"/>
        <end position="1676"/>
    </location>
</feature>
<feature type="compositionally biased region" description="Low complexity" evidence="2">
    <location>
        <begin position="714"/>
        <end position="723"/>
    </location>
</feature>
<proteinExistence type="predicted"/>
<feature type="compositionally biased region" description="Basic residues" evidence="2">
    <location>
        <begin position="744"/>
        <end position="759"/>
    </location>
</feature>
<evidence type="ECO:0000313" key="3">
    <source>
        <dbReference type="EMBL" id="KAA6408899.1"/>
    </source>
</evidence>
<evidence type="ECO:0000256" key="2">
    <source>
        <dbReference type="SAM" id="MobiDB-lite"/>
    </source>
</evidence>
<evidence type="ECO:0000256" key="1">
    <source>
        <dbReference type="SAM" id="Coils"/>
    </source>
</evidence>
<sequence>MVSILDSSPSTLCARLGIDTFVVITAVLRASEPCLAQQRGFYLLTRSLEEDRRSSDLEAVAARKAAIGEKIISNLLRCFGHANNPLSLRRWIGLLAAELLQDCESNGHLVDVGPEDIRRALGQSVTGDKSPILQLVAGTMIRSMTSLGIPEESFWPTGADRRMFADFPKSQHHTSQWVVDFEEYLDGVFSQGLSDETSTSLFAQAMNIGNLKFSVRDEPAILVTVTEDLYIMVPSSETGPAVYVDVPLPNVADVEINKPGNGSQDITSQRPPAAVLKVHLSEQSNHTFYLNASEQRSLEIVLFLNNAEDATDIREWILAARATSRVSESQSLPLPYEPIHSLEAIANAAESHSMSTNGAIRALDQEYDIVSSPDVVTAVDEPTLLSQQGRLDSAPQPIRDNIGSTRTSLASTAVFIRTLDNQGGGQSRGTLSRVDRSVQQSSAPAAFTRQFDEFSDQGLTSSAQWTKGLKIIDNAPELQVNISESVELSRQLEVNGVTSITNIASGQEKRRPAVAVGSVTSKGSKTDHDRANDFENGGLSEAAEARLPLNGGMTGHGRAKGFDDGGSSGAAEAGVPLNGGKTDHGRAKGFDNGGSRGAAEARTYADDDDLDHDSLYDASPRGSTDNLRATPKQLMLDGNVDESRERLDKTDGQTKNPTAINENINTTSQHGRKIVQRMRNGNKNIAIPIESVPGAAKLKSTAFKKPGSRGKANTARAAARPTPDMSHEDEALFDIPESPDRLKNTRSAKGRVSKIRKASKPSAKPAVYSAKAAARASAGSSVKPQVKEVMRLPESREPQRAGNTNWDEGLNVDEDKHQLATKHKMAEFTLSKLTSSTKVRKRKNVGKHKSPITVKAGSPKNRKIAESKKAATKRQSSPLTLNMPKSRRAAAVKANNRIQGIHDDDDLDSATEPLQPRTAAAEPLSDIYADREAETDQAKLQTSGGSDLMEASTITEGLFRQIVRSETPVNNWTTGEFDDEASTAKNVASPKVHRTEATGLPEEVALLERPTKDTPLRTMDSGPPSKQAVSADSDSAEQETHKTTMSVEDLAHPIDHYFDDAMTASDEHIHHESDSIEKAVTVQEAGLLDEAHNKIPPAGPIREAHETELQKDPKEAFVKGKEPIAIKLKRALVGILDASLQTSELPETKGDLPQASAKFQPKMIEIAPNEEPKRTKEVRRTKLDKPLHAKDHDKKVKVYGKADRTDKRTLEYEAPENVTRSKVLEPTQLPRNSGNALGIVKSNTDRTKSQASEIINISSEDSGVSELFSDGDADDELPAAAAQGIPKLLPPTSVPAVVLPAESKYIVAEKTTAASKVTAGPKAAAAPGVAPVVRKRKARDQDDQTRLNDPLHRKTTLISFSARGPRNQGIVSARKPRVSMMTGNDVEKQETYQKEAAMKRKRDEDTLAAPRLVETPEEKRQRRSISASRTHERVTRGSIETNISRRLSAQGTRVDENGSPQPLARNRSRSDELVNGILKRLQALEESVIAPQQDTEDAVGRTKVGRLTVEETDLPTPSIGSPPVQGKDMFFPSIRKQLPSSPSAPSQSLNDFIAHRVQPGGKFVNVETESIVKSSAPQDPFTGVIRRRPSSFIERLRAQGKLAGNSTSDNIDGKDPTIPIRGVQTRPTHTTDPDKTVVAESMYHSSPSLRPDTSSESSESTEPSPHSKSSGRGIEHDAARQWRQALQPHQNSQLDILYDISDHLVRHLIDQETAVGDIIENYRRGGTRLIEDMERTHQKEYQQFEAEMKDARSDLVKMYTEIEKKLAQSVEAVKKSPVAKMEKQWRAEQDDIQSKLDAAFRACRE</sequence>
<feature type="compositionally biased region" description="Basic and acidic residues" evidence="2">
    <location>
        <begin position="524"/>
        <end position="533"/>
    </location>
</feature>